<dbReference type="GO" id="GO:0046983">
    <property type="term" value="F:protein dimerization activity"/>
    <property type="evidence" value="ECO:0007669"/>
    <property type="project" value="InterPro"/>
</dbReference>
<accession>A0A9P4R224</accession>
<dbReference type="GO" id="GO:0008171">
    <property type="term" value="F:O-methyltransferase activity"/>
    <property type="evidence" value="ECO:0007669"/>
    <property type="project" value="InterPro"/>
</dbReference>
<dbReference type="PIRSF" id="PIRSF005739">
    <property type="entry name" value="O-mtase"/>
    <property type="match status" value="1"/>
</dbReference>
<evidence type="ECO:0000259" key="6">
    <source>
        <dbReference type="Pfam" id="PF08100"/>
    </source>
</evidence>
<gene>
    <name evidence="7" type="ORF">EJ04DRAFT_576168</name>
</gene>
<evidence type="ECO:0000313" key="7">
    <source>
        <dbReference type="EMBL" id="KAF2735371.1"/>
    </source>
</evidence>
<dbReference type="SUPFAM" id="SSF46785">
    <property type="entry name" value="Winged helix' DNA-binding domain"/>
    <property type="match status" value="1"/>
</dbReference>
<feature type="active site" description="Proton acceptor" evidence="4">
    <location>
        <position position="296"/>
    </location>
</feature>
<dbReference type="InterPro" id="IPR001077">
    <property type="entry name" value="COMT_C"/>
</dbReference>
<dbReference type="PANTHER" id="PTHR43712">
    <property type="entry name" value="PUTATIVE (AFU_ORTHOLOGUE AFUA_4G14580)-RELATED"/>
    <property type="match status" value="1"/>
</dbReference>
<evidence type="ECO:0000256" key="2">
    <source>
        <dbReference type="ARBA" id="ARBA00022679"/>
    </source>
</evidence>
<dbReference type="Gene3D" id="1.10.10.10">
    <property type="entry name" value="Winged helix-like DNA-binding domain superfamily/Winged helix DNA-binding domain"/>
    <property type="match status" value="1"/>
</dbReference>
<keyword evidence="1 7" id="KW-0489">Methyltransferase</keyword>
<evidence type="ECO:0000256" key="4">
    <source>
        <dbReference type="PIRSR" id="PIRSR005739-1"/>
    </source>
</evidence>
<dbReference type="GO" id="GO:0032259">
    <property type="term" value="P:methylation"/>
    <property type="evidence" value="ECO:0007669"/>
    <property type="project" value="UniProtKB-KW"/>
</dbReference>
<evidence type="ECO:0000313" key="8">
    <source>
        <dbReference type="Proteomes" id="UP000799444"/>
    </source>
</evidence>
<proteinExistence type="predicted"/>
<dbReference type="OrthoDB" id="1535081at2759"/>
<keyword evidence="8" id="KW-1185">Reference proteome</keyword>
<dbReference type="PROSITE" id="PS51683">
    <property type="entry name" value="SAM_OMT_II"/>
    <property type="match status" value="1"/>
</dbReference>
<keyword evidence="2" id="KW-0808">Transferase</keyword>
<dbReference type="Gene3D" id="3.40.50.150">
    <property type="entry name" value="Vaccinia Virus protein VP39"/>
    <property type="match status" value="1"/>
</dbReference>
<name>A0A9P4R224_9PLEO</name>
<dbReference type="InterPro" id="IPR012967">
    <property type="entry name" value="COMT_dimerisation"/>
</dbReference>
<dbReference type="EMBL" id="ML996136">
    <property type="protein sequence ID" value="KAF2735371.1"/>
    <property type="molecule type" value="Genomic_DNA"/>
</dbReference>
<dbReference type="Proteomes" id="UP000799444">
    <property type="component" value="Unassembled WGS sequence"/>
</dbReference>
<feature type="domain" description="O-methyltransferase C-terminal" evidence="5">
    <location>
        <begin position="163"/>
        <end position="366"/>
    </location>
</feature>
<evidence type="ECO:0000256" key="3">
    <source>
        <dbReference type="ARBA" id="ARBA00022691"/>
    </source>
</evidence>
<comment type="caution">
    <text evidence="7">The sequence shown here is derived from an EMBL/GenBank/DDBJ whole genome shotgun (WGS) entry which is preliminary data.</text>
</comment>
<reference evidence="7" key="1">
    <citation type="journal article" date="2020" name="Stud. Mycol.">
        <title>101 Dothideomycetes genomes: a test case for predicting lifestyles and emergence of pathogens.</title>
        <authorList>
            <person name="Haridas S."/>
            <person name="Albert R."/>
            <person name="Binder M."/>
            <person name="Bloem J."/>
            <person name="Labutti K."/>
            <person name="Salamov A."/>
            <person name="Andreopoulos B."/>
            <person name="Baker S."/>
            <person name="Barry K."/>
            <person name="Bills G."/>
            <person name="Bluhm B."/>
            <person name="Cannon C."/>
            <person name="Castanera R."/>
            <person name="Culley D."/>
            <person name="Daum C."/>
            <person name="Ezra D."/>
            <person name="Gonzalez J."/>
            <person name="Henrissat B."/>
            <person name="Kuo A."/>
            <person name="Liang C."/>
            <person name="Lipzen A."/>
            <person name="Lutzoni F."/>
            <person name="Magnuson J."/>
            <person name="Mondo S."/>
            <person name="Nolan M."/>
            <person name="Ohm R."/>
            <person name="Pangilinan J."/>
            <person name="Park H.-J."/>
            <person name="Ramirez L."/>
            <person name="Alfaro M."/>
            <person name="Sun H."/>
            <person name="Tritt A."/>
            <person name="Yoshinaga Y."/>
            <person name="Zwiers L.-H."/>
            <person name="Turgeon B."/>
            <person name="Goodwin S."/>
            <person name="Spatafora J."/>
            <person name="Crous P."/>
            <person name="Grigoriev I."/>
        </authorList>
    </citation>
    <scope>NUCLEOTIDE SEQUENCE</scope>
    <source>
        <strain evidence="7">CBS 125425</strain>
    </source>
</reference>
<dbReference type="InterPro" id="IPR036390">
    <property type="entry name" value="WH_DNA-bd_sf"/>
</dbReference>
<dbReference type="PANTHER" id="PTHR43712:SF11">
    <property type="entry name" value="O-METHYLTRANSFERASE (AFU_ORTHOLOGUE AFUA_2G17820)-RELATED"/>
    <property type="match status" value="1"/>
</dbReference>
<dbReference type="InterPro" id="IPR036388">
    <property type="entry name" value="WH-like_DNA-bd_sf"/>
</dbReference>
<organism evidence="7 8">
    <name type="scientific">Polyplosphaeria fusca</name>
    <dbReference type="NCBI Taxonomy" id="682080"/>
    <lineage>
        <taxon>Eukaryota</taxon>
        <taxon>Fungi</taxon>
        <taxon>Dikarya</taxon>
        <taxon>Ascomycota</taxon>
        <taxon>Pezizomycotina</taxon>
        <taxon>Dothideomycetes</taxon>
        <taxon>Pleosporomycetidae</taxon>
        <taxon>Pleosporales</taxon>
        <taxon>Tetraplosphaeriaceae</taxon>
        <taxon>Polyplosphaeria</taxon>
    </lineage>
</organism>
<evidence type="ECO:0000259" key="5">
    <source>
        <dbReference type="Pfam" id="PF00891"/>
    </source>
</evidence>
<sequence>MEVSNIIKILDDVAVDPSSTTEADKRSLLQTCSRLVSALEPIDKNFMELLFAPLRPICLRIAIDIRLFDACTPGLDVTLKELSSVTKCEALLIKRIMRMLISMNIFSEVEQDVFRPTQAAALYKYESPIAQIIIYTTMNLIQLVKLPDYFAERGYQSPTNSIDCPFQYAIGTTLHSFDWVATNPIAQHSFNVSMTVRTQRSVDSKWFEVYPIERLIKEEPVQDVFLVDVGGGIGHQTTDFKKHHPGVRGRLIVQDIASVIESIENLPAGIEAMAADFFKPQPVRGAKVYFLAHVLHDWPDKEAKAILRHVHDAMEPRSVVLLSETIMPERGASFVAAGMDLTMMAAYASLERTEEQFREILDEVGLRLVEVWSEQKSEKSDASMLGQSILEARLK</sequence>
<dbReference type="Pfam" id="PF00891">
    <property type="entry name" value="Methyltransf_2"/>
    <property type="match status" value="1"/>
</dbReference>
<dbReference type="InterPro" id="IPR029063">
    <property type="entry name" value="SAM-dependent_MTases_sf"/>
</dbReference>
<dbReference type="Pfam" id="PF08100">
    <property type="entry name" value="Dimerisation"/>
    <property type="match status" value="1"/>
</dbReference>
<protein>
    <submittedName>
        <fullName evidence="7">S-adenosyl-L-methionine-dependent methyltransferase</fullName>
    </submittedName>
</protein>
<dbReference type="InterPro" id="IPR016461">
    <property type="entry name" value="COMT-like"/>
</dbReference>
<evidence type="ECO:0000256" key="1">
    <source>
        <dbReference type="ARBA" id="ARBA00022603"/>
    </source>
</evidence>
<keyword evidence="3" id="KW-0949">S-adenosyl-L-methionine</keyword>
<feature type="domain" description="O-methyltransferase dimerisation" evidence="6">
    <location>
        <begin position="47"/>
        <end position="123"/>
    </location>
</feature>
<dbReference type="AlphaFoldDB" id="A0A9P4R224"/>
<dbReference type="SUPFAM" id="SSF53335">
    <property type="entry name" value="S-adenosyl-L-methionine-dependent methyltransferases"/>
    <property type="match status" value="1"/>
</dbReference>